<dbReference type="Proteomes" id="UP000495940">
    <property type="component" value="Chromosome"/>
</dbReference>
<keyword evidence="5 9" id="KW-1133">Transmembrane helix</keyword>
<evidence type="ECO:0000256" key="9">
    <source>
        <dbReference type="SAM" id="Phobius"/>
    </source>
</evidence>
<feature type="transmembrane region" description="Helical" evidence="9">
    <location>
        <begin position="77"/>
        <end position="96"/>
    </location>
</feature>
<feature type="transmembrane region" description="Helical" evidence="9">
    <location>
        <begin position="548"/>
        <end position="569"/>
    </location>
</feature>
<evidence type="ECO:0000256" key="3">
    <source>
        <dbReference type="ARBA" id="ARBA00022475"/>
    </source>
</evidence>
<evidence type="ECO:0000256" key="4">
    <source>
        <dbReference type="ARBA" id="ARBA00022692"/>
    </source>
</evidence>
<evidence type="ECO:0000256" key="5">
    <source>
        <dbReference type="ARBA" id="ARBA00022989"/>
    </source>
</evidence>
<gene>
    <name evidence="11" type="ORF">CEB94_01485</name>
</gene>
<dbReference type="Pfam" id="PF13620">
    <property type="entry name" value="CarboxypepD_reg"/>
    <property type="match status" value="3"/>
</dbReference>
<feature type="transmembrane region" description="Helical" evidence="9">
    <location>
        <begin position="378"/>
        <end position="397"/>
    </location>
</feature>
<keyword evidence="2" id="KW-0813">Transport</keyword>
<protein>
    <submittedName>
        <fullName evidence="11">MFS transporter</fullName>
    </submittedName>
</protein>
<evidence type="ECO:0000256" key="2">
    <source>
        <dbReference type="ARBA" id="ARBA00022448"/>
    </source>
</evidence>
<feature type="transmembrane region" description="Helical" evidence="9">
    <location>
        <begin position="450"/>
        <end position="471"/>
    </location>
</feature>
<dbReference type="Pfam" id="PF07690">
    <property type="entry name" value="MFS_1"/>
    <property type="match status" value="1"/>
</dbReference>
<dbReference type="Gene3D" id="1.20.1720.10">
    <property type="entry name" value="Multidrug resistance protein D"/>
    <property type="match status" value="1"/>
</dbReference>
<feature type="transmembrane region" description="Helical" evidence="9">
    <location>
        <begin position="237"/>
        <end position="255"/>
    </location>
</feature>
<dbReference type="CDD" id="cd17321">
    <property type="entry name" value="MFS_MMR_MDR_like"/>
    <property type="match status" value="1"/>
</dbReference>
<dbReference type="SUPFAM" id="SSF103473">
    <property type="entry name" value="MFS general substrate transporter"/>
    <property type="match status" value="1"/>
</dbReference>
<feature type="transmembrane region" description="Helical" evidence="9">
    <location>
        <begin position="200"/>
        <end position="217"/>
    </location>
</feature>
<organism evidence="11 12">
    <name type="scientific">Streptomyces hawaiiensis</name>
    <dbReference type="NCBI Taxonomy" id="67305"/>
    <lineage>
        <taxon>Bacteria</taxon>
        <taxon>Bacillati</taxon>
        <taxon>Actinomycetota</taxon>
        <taxon>Actinomycetes</taxon>
        <taxon>Kitasatosporales</taxon>
        <taxon>Streptomycetaceae</taxon>
        <taxon>Streptomyces</taxon>
    </lineage>
</organism>
<evidence type="ECO:0000259" key="10">
    <source>
        <dbReference type="PROSITE" id="PS50850"/>
    </source>
</evidence>
<dbReference type="SUPFAM" id="SSF49464">
    <property type="entry name" value="Carboxypeptidase regulatory domain-like"/>
    <property type="match status" value="2"/>
</dbReference>
<dbReference type="InterPro" id="IPR020846">
    <property type="entry name" value="MFS_dom"/>
</dbReference>
<feature type="region of interest" description="Disordered" evidence="8">
    <location>
        <begin position="581"/>
        <end position="602"/>
    </location>
</feature>
<feature type="transmembrane region" description="Helical" evidence="9">
    <location>
        <begin position="347"/>
        <end position="366"/>
    </location>
</feature>
<feature type="domain" description="Major facilitator superfamily (MFS) profile" evidence="10">
    <location>
        <begin position="36"/>
        <end position="511"/>
    </location>
</feature>
<comment type="subcellular location">
    <subcellularLocation>
        <location evidence="1">Cell membrane</location>
        <topology evidence="1">Multi-pass membrane protein</topology>
    </subcellularLocation>
</comment>
<feature type="transmembrane region" description="Helical" evidence="9">
    <location>
        <begin position="41"/>
        <end position="65"/>
    </location>
</feature>
<evidence type="ECO:0000313" key="11">
    <source>
        <dbReference type="EMBL" id="QCD53702.1"/>
    </source>
</evidence>
<keyword evidence="4 9" id="KW-0812">Transmembrane</keyword>
<dbReference type="InterPro" id="IPR008969">
    <property type="entry name" value="CarboxyPept-like_regulatory"/>
</dbReference>
<dbReference type="Gene3D" id="2.60.40.1120">
    <property type="entry name" value="Carboxypeptidase-like, regulatory domain"/>
    <property type="match status" value="3"/>
</dbReference>
<evidence type="ECO:0000256" key="7">
    <source>
        <dbReference type="ARBA" id="ARBA00023251"/>
    </source>
</evidence>
<dbReference type="AlphaFoldDB" id="A0A6G5R7V1"/>
<dbReference type="InterPro" id="IPR036259">
    <property type="entry name" value="MFS_trans_sf"/>
</dbReference>
<evidence type="ECO:0000256" key="6">
    <source>
        <dbReference type="ARBA" id="ARBA00023136"/>
    </source>
</evidence>
<dbReference type="GO" id="GO:0046677">
    <property type="term" value="P:response to antibiotic"/>
    <property type="evidence" value="ECO:0007669"/>
    <property type="project" value="UniProtKB-KW"/>
</dbReference>
<feature type="transmembrane region" description="Helical" evidence="9">
    <location>
        <begin position="267"/>
        <end position="290"/>
    </location>
</feature>
<keyword evidence="6 9" id="KW-0472">Membrane</keyword>
<feature type="transmembrane region" description="Helical" evidence="9">
    <location>
        <begin position="137"/>
        <end position="159"/>
    </location>
</feature>
<evidence type="ECO:0000313" key="12">
    <source>
        <dbReference type="Proteomes" id="UP000495940"/>
    </source>
</evidence>
<evidence type="ECO:0000256" key="8">
    <source>
        <dbReference type="SAM" id="MobiDB-lite"/>
    </source>
</evidence>
<feature type="transmembrane region" description="Helical" evidence="9">
    <location>
        <begin position="311"/>
        <end position="335"/>
    </location>
</feature>
<reference evidence="11 12" key="1">
    <citation type="submission" date="2017-06" db="EMBL/GenBank/DDBJ databases">
        <title>Complete Genome Sequence of Streptomyces hawaiiensis NRRL 15010 and insights into acyldepsipeptides biosynthesis.</title>
        <authorList>
            <person name="Mariita R.M."/>
            <person name="Sello J.K."/>
        </authorList>
    </citation>
    <scope>NUCLEOTIDE SEQUENCE [LARGE SCALE GENOMIC DNA]</scope>
    <source>
        <strain evidence="11 12">ATCC 12236</strain>
    </source>
</reference>
<keyword evidence="12" id="KW-1185">Reference proteome</keyword>
<dbReference type="GO" id="GO:0005886">
    <property type="term" value="C:plasma membrane"/>
    <property type="evidence" value="ECO:0007669"/>
    <property type="project" value="UniProtKB-SubCell"/>
</dbReference>
<accession>A0A6G5R7V1</accession>
<evidence type="ECO:0000256" key="1">
    <source>
        <dbReference type="ARBA" id="ARBA00004651"/>
    </source>
</evidence>
<keyword evidence="7" id="KW-0046">Antibiotic resistance</keyword>
<dbReference type="RefSeq" id="WP_175430398.1">
    <property type="nucleotide sequence ID" value="NZ_CP021978.1"/>
</dbReference>
<dbReference type="SUPFAM" id="SSF49478">
    <property type="entry name" value="Cna protein B-type domain"/>
    <property type="match status" value="1"/>
</dbReference>
<dbReference type="EMBL" id="CP021978">
    <property type="protein sequence ID" value="QCD53702.1"/>
    <property type="molecule type" value="Genomic_DNA"/>
</dbReference>
<name>A0A6G5R7V1_9ACTN</name>
<dbReference type="PANTHER" id="PTHR42718">
    <property type="entry name" value="MAJOR FACILITATOR SUPERFAMILY MULTIDRUG TRANSPORTER MFSC"/>
    <property type="match status" value="1"/>
</dbReference>
<dbReference type="GO" id="GO:0022857">
    <property type="term" value="F:transmembrane transporter activity"/>
    <property type="evidence" value="ECO:0007669"/>
    <property type="project" value="InterPro"/>
</dbReference>
<dbReference type="PANTHER" id="PTHR42718:SF46">
    <property type="entry name" value="BLR6921 PROTEIN"/>
    <property type="match status" value="1"/>
</dbReference>
<sequence>MATEESTHGTAGTSAARQRGRSAWIGVDHPRYKWVALTNTTLGILLATINSSIVLISLPGIFTGIRLDPLQPSNVSYLLWMLMGYMLVTAVLVVALGRLGDMWGRVRIYNSGFLIFTLTSVVLSLDPFHGGSGALWLIGWRIVQAVGGAMLMANSAAILTDAFPARQRGMALGVNMVAGIAGSFLGLVLGGALVTWNWRSVFWVNVPIGLIGTVWAYKSLHETGVRTPGRMDWWGNITFAAGLTALLAGITYGIQPYGGHTMGWTNPWVLAGLIGGAVVLALFCVIEAKVAEPMFPLSLFRNTAFAGGNAAALLGAIARGGLQFMLIIWLQGIWLPLHGYDYADTPLWAGIYMLPLTIGFLVAGPVSGYLSDRYGARLFAAAGFVVMAASFAGLLALPTDFGYGIFALLIFLNGLGGGLFAAPNTSIIMSSVPPEARGAASGMRATFQNAGMVLSMGVFFSLMVAGLSGSLPQTLSSGLTAQGVPAHAVHAVAQLPPVGVLFAAFLGYNPIQNLLGHSILGQLPAANAAKLTGREFFPHLISSPFHDGLVIVFSLAIVMSLAAAAASLIRGRAGAASATATEAVSPSPATATEAASPSPATVAEAASPATAASSSVATVVEAASSSLATAASPSPPASAAATGDASTPTVVCRVENPAANPIAAATLTLIDRRGHQTARGRTGEDGGCVLPRPRPGTYTLVVAAEGHRPRAVELAVADQPSPCTVTLSRATGLHGTVRDASGIPVTEATVVVIDLPGDIVSTATTGSDGGYALLGLLPGHFTLQVSAYGHRPAAIPVEVGPSDATRHDVTLCAAGALAGTVRHGPTGRPVADARITLLDTDGIPVATAVTTDDGVYTLTGLAPGAYTLVAAGYPPVSSTVVLDRADASTVDLELTQCTE</sequence>
<feature type="transmembrane region" description="Helical" evidence="9">
    <location>
        <begin position="403"/>
        <end position="429"/>
    </location>
</feature>
<dbReference type="Gene3D" id="1.20.1250.20">
    <property type="entry name" value="MFS general substrate transporter like domains"/>
    <property type="match status" value="1"/>
</dbReference>
<proteinExistence type="predicted"/>
<feature type="transmembrane region" description="Helical" evidence="9">
    <location>
        <begin position="171"/>
        <end position="194"/>
    </location>
</feature>
<feature type="transmembrane region" description="Helical" evidence="9">
    <location>
        <begin position="108"/>
        <end position="125"/>
    </location>
</feature>
<dbReference type="InterPro" id="IPR011701">
    <property type="entry name" value="MFS"/>
</dbReference>
<dbReference type="PROSITE" id="PS50850">
    <property type="entry name" value="MFS"/>
    <property type="match status" value="1"/>
</dbReference>
<keyword evidence="3" id="KW-1003">Cell membrane</keyword>
<dbReference type="KEGG" id="shaw:CEB94_01485"/>